<dbReference type="RefSeq" id="WP_344648890.1">
    <property type="nucleotide sequence ID" value="NZ_BAAAGX010000009.1"/>
</dbReference>
<evidence type="ECO:0000313" key="2">
    <source>
        <dbReference type="EMBL" id="GAA0238321.1"/>
    </source>
</evidence>
<feature type="transmembrane region" description="Helical" evidence="1">
    <location>
        <begin position="66"/>
        <end position="90"/>
    </location>
</feature>
<feature type="transmembrane region" description="Helical" evidence="1">
    <location>
        <begin position="199"/>
        <end position="216"/>
    </location>
</feature>
<feature type="transmembrane region" description="Helical" evidence="1">
    <location>
        <begin position="110"/>
        <end position="133"/>
    </location>
</feature>
<dbReference type="EMBL" id="BAAAGX010000009">
    <property type="protein sequence ID" value="GAA0238321.1"/>
    <property type="molecule type" value="Genomic_DNA"/>
</dbReference>
<keyword evidence="1" id="KW-0812">Transmembrane</keyword>
<feature type="transmembrane region" description="Helical" evidence="1">
    <location>
        <begin position="261"/>
        <end position="284"/>
    </location>
</feature>
<reference evidence="2 3" key="1">
    <citation type="journal article" date="2019" name="Int. J. Syst. Evol. Microbiol.">
        <title>The Global Catalogue of Microorganisms (GCM) 10K type strain sequencing project: providing services to taxonomists for standard genome sequencing and annotation.</title>
        <authorList>
            <consortium name="The Broad Institute Genomics Platform"/>
            <consortium name="The Broad Institute Genome Sequencing Center for Infectious Disease"/>
            <person name="Wu L."/>
            <person name="Ma J."/>
        </authorList>
    </citation>
    <scope>NUCLEOTIDE SEQUENCE [LARGE SCALE GENOMIC DNA]</scope>
    <source>
        <strain evidence="2 3">JCM 10425</strain>
    </source>
</reference>
<keyword evidence="3" id="KW-1185">Reference proteome</keyword>
<comment type="caution">
    <text evidence="2">The sequence shown here is derived from an EMBL/GenBank/DDBJ whole genome shotgun (WGS) entry which is preliminary data.</text>
</comment>
<sequence>MNALERRYRRLLLAYPAEYRAERGDELVDTYLDTVAPDRRWPGLRDATDLLVGGARQHLRVRTASGFTGGLSVAAVLALAAGSVLATIWLLAVEFTPLIDDYPRMGPSRYVQSLAGFAWIAWLAAAVVFAVAPGRWCRRLIAASLVLMVLAKPVGLVAAALPIQNGGWFSNGEPSLIALLPHAALGVLALALPSRPGRVTRWLPLLVAAVPVVPVLRLDLAHYWSYTWVAPTAFALVAPLFLFTANAVAAWLLLRRDRRGLWVGVVTLPAVALLAAEPLIHFMADSYWLLVPAELPSWLDRSTVSALLTVVPLGVLGLAWVISNPRRTGPADSSRPAAER</sequence>
<keyword evidence="1" id="KW-0472">Membrane</keyword>
<evidence type="ECO:0000313" key="3">
    <source>
        <dbReference type="Proteomes" id="UP001500967"/>
    </source>
</evidence>
<feature type="transmembrane region" description="Helical" evidence="1">
    <location>
        <begin position="228"/>
        <end position="254"/>
    </location>
</feature>
<feature type="transmembrane region" description="Helical" evidence="1">
    <location>
        <begin position="175"/>
        <end position="192"/>
    </location>
</feature>
<evidence type="ECO:0008006" key="4">
    <source>
        <dbReference type="Google" id="ProtNLM"/>
    </source>
</evidence>
<keyword evidence="1" id="KW-1133">Transmembrane helix</keyword>
<proteinExistence type="predicted"/>
<accession>A0ABN0U4D1</accession>
<feature type="transmembrane region" description="Helical" evidence="1">
    <location>
        <begin position="140"/>
        <end position="163"/>
    </location>
</feature>
<name>A0ABN0U4D1_9ACTN</name>
<protein>
    <recommendedName>
        <fullName evidence="4">Integral membrane protein</fullName>
    </recommendedName>
</protein>
<feature type="transmembrane region" description="Helical" evidence="1">
    <location>
        <begin position="304"/>
        <end position="322"/>
    </location>
</feature>
<dbReference type="Proteomes" id="UP001500967">
    <property type="component" value="Unassembled WGS sequence"/>
</dbReference>
<evidence type="ECO:0000256" key="1">
    <source>
        <dbReference type="SAM" id="Phobius"/>
    </source>
</evidence>
<organism evidence="2 3">
    <name type="scientific">Cryptosporangium japonicum</name>
    <dbReference type="NCBI Taxonomy" id="80872"/>
    <lineage>
        <taxon>Bacteria</taxon>
        <taxon>Bacillati</taxon>
        <taxon>Actinomycetota</taxon>
        <taxon>Actinomycetes</taxon>
        <taxon>Cryptosporangiales</taxon>
        <taxon>Cryptosporangiaceae</taxon>
        <taxon>Cryptosporangium</taxon>
    </lineage>
</organism>
<gene>
    <name evidence="2" type="ORF">GCM10009539_24510</name>
</gene>